<dbReference type="EMBL" id="CP097506">
    <property type="protein sequence ID" value="URD96845.1"/>
    <property type="molecule type" value="Genomic_DNA"/>
</dbReference>
<evidence type="ECO:0000313" key="1">
    <source>
        <dbReference type="EMBL" id="URD96845.1"/>
    </source>
</evidence>
<dbReference type="Proteomes" id="UP001055439">
    <property type="component" value="Chromosome 4"/>
</dbReference>
<reference evidence="1" key="1">
    <citation type="submission" date="2022-05" db="EMBL/GenBank/DDBJ databases">
        <title>The Musa troglodytarum L. genome provides insights into the mechanism of non-climacteric behaviour and enrichment of carotenoids.</title>
        <authorList>
            <person name="Wang J."/>
        </authorList>
    </citation>
    <scope>NUCLEOTIDE SEQUENCE</scope>
    <source>
        <tissue evidence="1">Leaf</tissue>
    </source>
</reference>
<keyword evidence="2" id="KW-1185">Reference proteome</keyword>
<proteinExistence type="predicted"/>
<protein>
    <submittedName>
        <fullName evidence="1">Uncharacterized protein</fullName>
    </submittedName>
</protein>
<accession>A0A9E7FJG9</accession>
<sequence>MGCKGLFRSIKTPKEGFNKPPFPDSLMGFVSRPRNYGEGEFAGSKHTDSFLLRFLDGDRGIGCSDHCLTALAFLMEIKNDPILTSIPTDF</sequence>
<gene>
    <name evidence="1" type="ORF">MUK42_37016</name>
</gene>
<name>A0A9E7FJG9_9LILI</name>
<evidence type="ECO:0000313" key="2">
    <source>
        <dbReference type="Proteomes" id="UP001055439"/>
    </source>
</evidence>
<organism evidence="1 2">
    <name type="scientific">Musa troglodytarum</name>
    <name type="common">fe'i banana</name>
    <dbReference type="NCBI Taxonomy" id="320322"/>
    <lineage>
        <taxon>Eukaryota</taxon>
        <taxon>Viridiplantae</taxon>
        <taxon>Streptophyta</taxon>
        <taxon>Embryophyta</taxon>
        <taxon>Tracheophyta</taxon>
        <taxon>Spermatophyta</taxon>
        <taxon>Magnoliopsida</taxon>
        <taxon>Liliopsida</taxon>
        <taxon>Zingiberales</taxon>
        <taxon>Musaceae</taxon>
        <taxon>Musa</taxon>
    </lineage>
</organism>
<dbReference type="AlphaFoldDB" id="A0A9E7FJG9"/>